<dbReference type="SUPFAM" id="SSF81383">
    <property type="entry name" value="F-box domain"/>
    <property type="match status" value="1"/>
</dbReference>
<dbReference type="PROSITE" id="PS50181">
    <property type="entry name" value="FBOX"/>
    <property type="match status" value="1"/>
</dbReference>
<dbReference type="GeneID" id="27689719"/>
<reference evidence="3 4" key="1">
    <citation type="submission" date="2009-08" db="EMBL/GenBank/DDBJ databases">
        <title>The Genome Sequence of Spizellomyces punctatus strain DAOM BR117.</title>
        <authorList>
            <consortium name="The Broad Institute Genome Sequencing Platform"/>
            <person name="Russ C."/>
            <person name="Cuomo C."/>
            <person name="Shea T."/>
            <person name="Young S.K."/>
            <person name="Zeng Q."/>
            <person name="Koehrsen M."/>
            <person name="Haas B."/>
            <person name="Borodovsky M."/>
            <person name="Guigo R."/>
            <person name="Alvarado L."/>
            <person name="Berlin A."/>
            <person name="Bochicchio J."/>
            <person name="Borenstein D."/>
            <person name="Chapman S."/>
            <person name="Chen Z."/>
            <person name="Engels R."/>
            <person name="Freedman E."/>
            <person name="Gellesch M."/>
            <person name="Goldberg J."/>
            <person name="Griggs A."/>
            <person name="Gujja S."/>
            <person name="Heiman D."/>
            <person name="Hepburn T."/>
            <person name="Howarth C."/>
            <person name="Jen D."/>
            <person name="Larson L."/>
            <person name="Lewis B."/>
            <person name="Mehta T."/>
            <person name="Park D."/>
            <person name="Pearson M."/>
            <person name="Roberts A."/>
            <person name="Saif S."/>
            <person name="Shenoy N."/>
            <person name="Sisk P."/>
            <person name="Stolte C."/>
            <person name="Sykes S."/>
            <person name="Thomson T."/>
            <person name="Walk T."/>
            <person name="White J."/>
            <person name="Yandava C."/>
            <person name="Burger G."/>
            <person name="Gray M.W."/>
            <person name="Holland P.W.H."/>
            <person name="King N."/>
            <person name="Lang F.B.F."/>
            <person name="Roger A.J."/>
            <person name="Ruiz-Trillo I."/>
            <person name="Lander E."/>
            <person name="Nusbaum C."/>
        </authorList>
    </citation>
    <scope>NUCLEOTIDE SEQUENCE [LARGE SCALE GENOMIC DNA]</scope>
    <source>
        <strain evidence="3 4">DAOM BR117</strain>
    </source>
</reference>
<gene>
    <name evidence="3" type="ORF">SPPG_06411</name>
</gene>
<feature type="region of interest" description="Disordered" evidence="1">
    <location>
        <begin position="136"/>
        <end position="166"/>
    </location>
</feature>
<evidence type="ECO:0000259" key="2">
    <source>
        <dbReference type="PROSITE" id="PS50181"/>
    </source>
</evidence>
<keyword evidence="4" id="KW-1185">Reference proteome</keyword>
<dbReference type="InParanoid" id="A0A0L0HDD6"/>
<dbReference type="PANTHER" id="PTHR38926:SF5">
    <property type="entry name" value="F-BOX AND LEUCINE-RICH REPEAT PROTEIN 6"/>
    <property type="match status" value="1"/>
</dbReference>
<dbReference type="SMART" id="SM00256">
    <property type="entry name" value="FBOX"/>
    <property type="match status" value="1"/>
</dbReference>
<organism evidence="3 4">
    <name type="scientific">Spizellomyces punctatus (strain DAOM BR117)</name>
    <dbReference type="NCBI Taxonomy" id="645134"/>
    <lineage>
        <taxon>Eukaryota</taxon>
        <taxon>Fungi</taxon>
        <taxon>Fungi incertae sedis</taxon>
        <taxon>Chytridiomycota</taxon>
        <taxon>Chytridiomycota incertae sedis</taxon>
        <taxon>Chytridiomycetes</taxon>
        <taxon>Spizellomycetales</taxon>
        <taxon>Spizellomycetaceae</taxon>
        <taxon>Spizellomyces</taxon>
    </lineage>
</organism>
<dbReference type="EMBL" id="KQ257460">
    <property type="protein sequence ID" value="KNC98733.1"/>
    <property type="molecule type" value="Genomic_DNA"/>
</dbReference>
<evidence type="ECO:0000313" key="3">
    <source>
        <dbReference type="EMBL" id="KNC98733.1"/>
    </source>
</evidence>
<dbReference type="Proteomes" id="UP000053201">
    <property type="component" value="Unassembled WGS sequence"/>
</dbReference>
<dbReference type="InterPro" id="IPR001810">
    <property type="entry name" value="F-box_dom"/>
</dbReference>
<dbReference type="InterPro" id="IPR036047">
    <property type="entry name" value="F-box-like_dom_sf"/>
</dbReference>
<proteinExistence type="predicted"/>
<accession>A0A0L0HDD6</accession>
<evidence type="ECO:0000256" key="1">
    <source>
        <dbReference type="SAM" id="MobiDB-lite"/>
    </source>
</evidence>
<dbReference type="RefSeq" id="XP_016606773.1">
    <property type="nucleotide sequence ID" value="XM_016754623.1"/>
</dbReference>
<dbReference type="AlphaFoldDB" id="A0A0L0HDD6"/>
<dbReference type="InterPro" id="IPR032675">
    <property type="entry name" value="LRR_dom_sf"/>
</dbReference>
<dbReference type="OrthoDB" id="2147274at2759"/>
<evidence type="ECO:0000313" key="4">
    <source>
        <dbReference type="Proteomes" id="UP000053201"/>
    </source>
</evidence>
<dbReference type="Pfam" id="PF12937">
    <property type="entry name" value="F-box-like"/>
    <property type="match status" value="1"/>
</dbReference>
<protein>
    <recommendedName>
        <fullName evidence="2">F-box domain-containing protein</fullName>
    </recommendedName>
</protein>
<feature type="domain" description="F-box" evidence="2">
    <location>
        <begin position="6"/>
        <end position="55"/>
    </location>
</feature>
<dbReference type="SUPFAM" id="SSF52047">
    <property type="entry name" value="RNI-like"/>
    <property type="match status" value="2"/>
</dbReference>
<sequence>MSEGCRLVVADLPIEIICHIFSFLSFHEQIPGLAKVCRTWRGALRDLRTLSLEATISVLDYTLPRILSGYPRLERLIIEPSRYIDTIDAAYLLTKVAQQFRGHSTLRYLFCSSDWIVPGAVEGCPRLEVLIVPSLRGKEEEEEEEPQGVSGMEEDGRGSGMDTMDVEYPDDLHESERRIGGRHWEIWRGSGMRRNLTWIMKHKPTLTHIEMNKPTFWNRIPKVAPASPSPILKHLKLSDICSWALVNFLDVLRQSGQLERPGLPHLTTLTLDLDWLIVPTNAYEAISLGCPNLQSLTFIYANLTPAGVEAIATHLPRLKCLVMDKCDMWFYHGWMSLVRYLCSRMKELEKVGLEKCSFRELPLTMQVRFPVYSTRAGTMGWWTHSLRSLKLYANDEYRPSTADLKEVVERFPQLQELKLEVPAETFTKDGIAVWGPAAVNLHGLKKLVLRSGKYEPYGTEPVAGDTPLHLPNLQTLSIWSCPIFPFNFILPNASNLTTLKLNFLPTILPDTTFISLPNLRYLAVRGITILAHQICLSIVNALTADSPKLEVLIMEALHRDCSNLPSTFFPRLVEKCPKLKVIRLDRFITPRCTLTLLASATIWPDLVSFHVWGQSAIHGATLEWEQTSLGPFLQTHRLLRSFHVGLHTLEVPGFELEGRCMDEHGYARNVVSYATYARSIKARWWWLEDVVVHGPIKRRSVADSLL</sequence>
<dbReference type="VEuPathDB" id="FungiDB:SPPG_06411"/>
<dbReference type="Gene3D" id="3.80.10.10">
    <property type="entry name" value="Ribonuclease Inhibitor"/>
    <property type="match status" value="2"/>
</dbReference>
<dbReference type="PANTHER" id="PTHR38926">
    <property type="entry name" value="F-BOX DOMAIN CONTAINING PROTEIN, EXPRESSED"/>
    <property type="match status" value="1"/>
</dbReference>
<dbReference type="OMA" id="CDWITSP"/>
<dbReference type="eggNOG" id="ENOG502SSHX">
    <property type="taxonomic scope" value="Eukaryota"/>
</dbReference>
<name>A0A0L0HDD6_SPIPD</name>